<feature type="region of interest" description="Disordered" evidence="4">
    <location>
        <begin position="1"/>
        <end position="42"/>
    </location>
</feature>
<dbReference type="SMART" id="SM00297">
    <property type="entry name" value="BROMO"/>
    <property type="match status" value="1"/>
</dbReference>
<dbReference type="AlphaFoldDB" id="A0AAD8XW98"/>
<dbReference type="PROSITE" id="PS50014">
    <property type="entry name" value="BROMODOMAIN_2"/>
    <property type="match status" value="1"/>
</dbReference>
<evidence type="ECO:0000313" key="6">
    <source>
        <dbReference type="EMBL" id="KAK1734675.1"/>
    </source>
</evidence>
<evidence type="ECO:0000256" key="2">
    <source>
        <dbReference type="PROSITE-ProRule" id="PRU00035"/>
    </source>
</evidence>
<dbReference type="GO" id="GO:0006338">
    <property type="term" value="P:chromatin remodeling"/>
    <property type="evidence" value="ECO:0007669"/>
    <property type="project" value="TreeGrafter"/>
</dbReference>
<accession>A0AAD8XW98</accession>
<feature type="coiled-coil region" evidence="3">
    <location>
        <begin position="299"/>
        <end position="334"/>
    </location>
</feature>
<dbReference type="PRINTS" id="PR00503">
    <property type="entry name" value="BROMODOMAIN"/>
</dbReference>
<dbReference type="PANTHER" id="PTHR22880">
    <property type="entry name" value="FALZ-RELATED BROMODOMAIN-CONTAINING PROTEINS"/>
    <property type="match status" value="1"/>
</dbReference>
<dbReference type="GO" id="GO:0000785">
    <property type="term" value="C:chromatin"/>
    <property type="evidence" value="ECO:0007669"/>
    <property type="project" value="TreeGrafter"/>
</dbReference>
<dbReference type="EMBL" id="JATAAI010000037">
    <property type="protein sequence ID" value="KAK1734675.1"/>
    <property type="molecule type" value="Genomic_DNA"/>
</dbReference>
<name>A0AAD8XW98_9STRA</name>
<evidence type="ECO:0000256" key="1">
    <source>
        <dbReference type="ARBA" id="ARBA00023117"/>
    </source>
</evidence>
<proteinExistence type="predicted"/>
<feature type="domain" description="Bromo" evidence="5">
    <location>
        <begin position="362"/>
        <end position="437"/>
    </location>
</feature>
<organism evidence="6 7">
    <name type="scientific">Skeletonema marinoi</name>
    <dbReference type="NCBI Taxonomy" id="267567"/>
    <lineage>
        <taxon>Eukaryota</taxon>
        <taxon>Sar</taxon>
        <taxon>Stramenopiles</taxon>
        <taxon>Ochrophyta</taxon>
        <taxon>Bacillariophyta</taxon>
        <taxon>Coscinodiscophyceae</taxon>
        <taxon>Thalassiosirophycidae</taxon>
        <taxon>Thalassiosirales</taxon>
        <taxon>Skeletonemataceae</taxon>
        <taxon>Skeletonema</taxon>
        <taxon>Skeletonema marinoi-dohrnii complex</taxon>
    </lineage>
</organism>
<keyword evidence="1 2" id="KW-0103">Bromodomain</keyword>
<evidence type="ECO:0000256" key="4">
    <source>
        <dbReference type="SAM" id="MobiDB-lite"/>
    </source>
</evidence>
<reference evidence="6" key="1">
    <citation type="submission" date="2023-06" db="EMBL/GenBank/DDBJ databases">
        <title>Survivors Of The Sea: Transcriptome response of Skeletonema marinoi to long-term dormancy.</title>
        <authorList>
            <person name="Pinder M.I.M."/>
            <person name="Kourtchenko O."/>
            <person name="Robertson E.K."/>
            <person name="Larsson T."/>
            <person name="Maumus F."/>
            <person name="Osuna-Cruz C.M."/>
            <person name="Vancaester E."/>
            <person name="Stenow R."/>
            <person name="Vandepoele K."/>
            <person name="Ploug H."/>
            <person name="Bruchert V."/>
            <person name="Godhe A."/>
            <person name="Topel M."/>
        </authorList>
    </citation>
    <scope>NUCLEOTIDE SEQUENCE</scope>
    <source>
        <strain evidence="6">R05AC</strain>
    </source>
</reference>
<dbReference type="Gene3D" id="1.20.920.10">
    <property type="entry name" value="Bromodomain-like"/>
    <property type="match status" value="1"/>
</dbReference>
<evidence type="ECO:0000313" key="7">
    <source>
        <dbReference type="Proteomes" id="UP001224775"/>
    </source>
</evidence>
<dbReference type="GO" id="GO:0006355">
    <property type="term" value="P:regulation of DNA-templated transcription"/>
    <property type="evidence" value="ECO:0007669"/>
    <property type="project" value="TreeGrafter"/>
</dbReference>
<evidence type="ECO:0000259" key="5">
    <source>
        <dbReference type="PROSITE" id="PS50014"/>
    </source>
</evidence>
<sequence length="466" mass="52000">MTEETAPSGDAAASDTVPAAPPSNPAADEAAKTAADNKPGAPYQWQLNSTNTSNNISILSSLHFNNGSLSTSPTIPCCLLLSESMPRHVAVFQKLAPLYRRLNANLRDQVETYGSTPAGWRRRPNTRRIDIDFGSANNASEGGDSNNTTDVDAKLRAAFALRESKEHEQRDLVNATLKAENVKSRRGWGFSLGEGGAAAAGQYAGLLPPLEDAASRKKRLEHIAKQLKDEEKGADERKKWKKIAKKAKELILNPKSAEKIVEKSQNQVSPQISSIGYLQDSSGVKRKRADTELDQQLQIEEAKKREKILRERIKREEAEHKRLIKKEREEEERRERALDTPRDALHRLYEPIYTALWDLEFPEVGNTNPFRVVIDKNTCAAMGVPDYCDVIEKPMNLTYIQNKVNKKSYDSLQEFLEDVDLIVRNALKYNPDPNNPVHIAAKGLRKTFKKVAKPLVQSLTKGLAAT</sequence>
<keyword evidence="3" id="KW-0175">Coiled coil</keyword>
<dbReference type="PANTHER" id="PTHR22880:SF225">
    <property type="entry name" value="BROMODOMAIN-CONTAINING PROTEIN BET-1-RELATED"/>
    <property type="match status" value="1"/>
</dbReference>
<gene>
    <name evidence="6" type="ORF">QTG54_014548</name>
</gene>
<evidence type="ECO:0000256" key="3">
    <source>
        <dbReference type="SAM" id="Coils"/>
    </source>
</evidence>
<dbReference type="InterPro" id="IPR001487">
    <property type="entry name" value="Bromodomain"/>
</dbReference>
<keyword evidence="7" id="KW-1185">Reference proteome</keyword>
<feature type="coiled-coil region" evidence="3">
    <location>
        <begin position="210"/>
        <end position="237"/>
    </location>
</feature>
<dbReference type="Proteomes" id="UP001224775">
    <property type="component" value="Unassembled WGS sequence"/>
</dbReference>
<dbReference type="SUPFAM" id="SSF47370">
    <property type="entry name" value="Bromodomain"/>
    <property type="match status" value="1"/>
</dbReference>
<protein>
    <submittedName>
        <fullName evidence="6">Bromodomain-containing protein</fullName>
    </submittedName>
</protein>
<dbReference type="GO" id="GO:0005634">
    <property type="term" value="C:nucleus"/>
    <property type="evidence" value="ECO:0007669"/>
    <property type="project" value="TreeGrafter"/>
</dbReference>
<dbReference type="InterPro" id="IPR050935">
    <property type="entry name" value="Bromo_chromatin_reader"/>
</dbReference>
<dbReference type="CDD" id="cd04369">
    <property type="entry name" value="Bromodomain"/>
    <property type="match status" value="1"/>
</dbReference>
<dbReference type="Pfam" id="PF00439">
    <property type="entry name" value="Bromodomain"/>
    <property type="match status" value="1"/>
</dbReference>
<dbReference type="InterPro" id="IPR036427">
    <property type="entry name" value="Bromodomain-like_sf"/>
</dbReference>
<comment type="caution">
    <text evidence="6">The sequence shown here is derived from an EMBL/GenBank/DDBJ whole genome shotgun (WGS) entry which is preliminary data.</text>
</comment>